<feature type="transmembrane region" description="Helical" evidence="9">
    <location>
        <begin position="227"/>
        <end position="248"/>
    </location>
</feature>
<dbReference type="Proteomes" id="UP000029721">
    <property type="component" value="Unassembled WGS sequence"/>
</dbReference>
<keyword evidence="3 8" id="KW-0813">Transport</keyword>
<evidence type="ECO:0000313" key="11">
    <source>
        <dbReference type="Proteomes" id="UP000029721"/>
    </source>
</evidence>
<feature type="transmembrane region" description="Helical" evidence="9">
    <location>
        <begin position="174"/>
        <end position="197"/>
    </location>
</feature>
<dbReference type="PANTHER" id="PTHR30477">
    <property type="entry name" value="ABC-TRANSPORTER METAL-BINDING PROTEIN"/>
    <property type="match status" value="1"/>
</dbReference>
<gene>
    <name evidence="10" type="ORF">FP66_11380</name>
</gene>
<sequence length="382" mass="40263">MASLLSLLNDYTLQNVMAGAALLGLISGVLGCFAVLRRQSLLGDTMSHAALPGVCLGFIIAGGRHLGSILTGALVTGALAALTMLLLTRLSRLKTDAALGIALSVFFALGVVLLTHIQGMNNASQGGLDAFLFGQAAATLRADVWIMAGITAIALALVAVLWKEFKLVTFDTEFAASLGMPVVWLEALLTMMVALAVVVGLQMVGVVLMAAMIIAPAVAARQWSRRLEGMVTLAALIGVAGGVLGALLSALSRGLATGPLIILSVSAVVLLSIALAPGRGLAWEALRLWRGRRRLRQQQVLTTLYGLAARHEDPVFRSEQGLIDSYHGLRTRTALRKLERRGLVEWGEAPPGEPGPSRRWLLTPAGRAEAERVLASLYEEGA</sequence>
<evidence type="ECO:0000256" key="6">
    <source>
        <dbReference type="ARBA" id="ARBA00022989"/>
    </source>
</evidence>
<dbReference type="InterPro" id="IPR037294">
    <property type="entry name" value="ABC_BtuC-like"/>
</dbReference>
<evidence type="ECO:0000256" key="1">
    <source>
        <dbReference type="ARBA" id="ARBA00004651"/>
    </source>
</evidence>
<name>A0ABR4WXJ3_9GAMM</name>
<proteinExistence type="inferred from homology"/>
<comment type="similarity">
    <text evidence="2 8">Belongs to the ABC-3 integral membrane protein family.</text>
</comment>
<feature type="transmembrane region" description="Helical" evidence="9">
    <location>
        <begin position="203"/>
        <end position="220"/>
    </location>
</feature>
<keyword evidence="11" id="KW-1185">Reference proteome</keyword>
<feature type="transmembrane region" description="Helical" evidence="9">
    <location>
        <begin position="144"/>
        <end position="162"/>
    </location>
</feature>
<dbReference type="InterPro" id="IPR001626">
    <property type="entry name" value="ABC_TroCD"/>
</dbReference>
<keyword evidence="5 8" id="KW-0812">Transmembrane</keyword>
<evidence type="ECO:0000313" key="10">
    <source>
        <dbReference type="EMBL" id="KGE79279.1"/>
    </source>
</evidence>
<evidence type="ECO:0000256" key="8">
    <source>
        <dbReference type="RuleBase" id="RU003943"/>
    </source>
</evidence>
<evidence type="ECO:0000256" key="4">
    <source>
        <dbReference type="ARBA" id="ARBA00022475"/>
    </source>
</evidence>
<keyword evidence="7 9" id="KW-0472">Membrane</keyword>
<feature type="transmembrane region" description="Helical" evidence="9">
    <location>
        <begin position="16"/>
        <end position="36"/>
    </location>
</feature>
<feature type="transmembrane region" description="Helical" evidence="9">
    <location>
        <begin position="69"/>
        <end position="87"/>
    </location>
</feature>
<dbReference type="RefSeq" id="WP_035592862.1">
    <property type="nucleotide sequence ID" value="NZ_JOKD01000005.1"/>
</dbReference>
<comment type="subcellular location">
    <subcellularLocation>
        <location evidence="1 8">Cell membrane</location>
        <topology evidence="1 8">Multi-pass membrane protein</topology>
    </subcellularLocation>
</comment>
<evidence type="ECO:0000256" key="7">
    <source>
        <dbReference type="ARBA" id="ARBA00023136"/>
    </source>
</evidence>
<dbReference type="InterPro" id="IPR036390">
    <property type="entry name" value="WH_DNA-bd_sf"/>
</dbReference>
<dbReference type="CDD" id="cd06550">
    <property type="entry name" value="TM_ABC_iron-siderophores_like"/>
    <property type="match status" value="1"/>
</dbReference>
<dbReference type="Gene3D" id="1.10.3470.10">
    <property type="entry name" value="ABC transporter involved in vitamin B12 uptake, BtuC"/>
    <property type="match status" value="1"/>
</dbReference>
<reference evidence="10 11" key="1">
    <citation type="submission" date="2014-06" db="EMBL/GenBank/DDBJ databases">
        <title>Draft genome sequence of an extremely salt tolerant bacteria Halomonas salina/CIFRI 1.</title>
        <authorList>
            <person name="Behera B.D."/>
            <person name="Meena D.K."/>
            <person name="Das P."/>
            <person name="Maharana J."/>
            <person name="Paria P."/>
            <person name="Sharma A.P."/>
            <person name="Shamsudheen K.V."/>
            <person name="Rijit J."/>
            <person name="Dixit V."/>
            <person name="Verma A."/>
            <person name="Scaria V."/>
            <person name="Sivasubbu S."/>
        </authorList>
    </citation>
    <scope>NUCLEOTIDE SEQUENCE [LARGE SCALE GENOMIC DNA]</scope>
    <source>
        <strain evidence="10 11">CIFRI 1</strain>
    </source>
</reference>
<dbReference type="Pfam" id="PF00950">
    <property type="entry name" value="ABC-3"/>
    <property type="match status" value="1"/>
</dbReference>
<evidence type="ECO:0000256" key="3">
    <source>
        <dbReference type="ARBA" id="ARBA00022448"/>
    </source>
</evidence>
<keyword evidence="4" id="KW-1003">Cell membrane</keyword>
<dbReference type="SUPFAM" id="SSF46785">
    <property type="entry name" value="Winged helix' DNA-binding domain"/>
    <property type="match status" value="1"/>
</dbReference>
<keyword evidence="6 9" id="KW-1133">Transmembrane helix</keyword>
<dbReference type="EMBL" id="JOKD01000005">
    <property type="protein sequence ID" value="KGE79279.1"/>
    <property type="molecule type" value="Genomic_DNA"/>
</dbReference>
<comment type="caution">
    <text evidence="10">The sequence shown here is derived from an EMBL/GenBank/DDBJ whole genome shotgun (WGS) entry which is preliminary data.</text>
</comment>
<organism evidence="10 11">
    <name type="scientific">Halomonas salina</name>
    <dbReference type="NCBI Taxonomy" id="42565"/>
    <lineage>
        <taxon>Bacteria</taxon>
        <taxon>Pseudomonadati</taxon>
        <taxon>Pseudomonadota</taxon>
        <taxon>Gammaproteobacteria</taxon>
        <taxon>Oceanospirillales</taxon>
        <taxon>Halomonadaceae</taxon>
        <taxon>Halomonas</taxon>
    </lineage>
</organism>
<feature type="transmembrane region" description="Helical" evidence="9">
    <location>
        <begin position="99"/>
        <end position="117"/>
    </location>
</feature>
<dbReference type="PANTHER" id="PTHR30477:SF3">
    <property type="entry name" value="METAL TRANSPORT SYSTEM MEMBRANE PROTEIN CT_069-RELATED"/>
    <property type="match status" value="1"/>
</dbReference>
<dbReference type="SUPFAM" id="SSF81345">
    <property type="entry name" value="ABC transporter involved in vitamin B12 uptake, BtuC"/>
    <property type="match status" value="1"/>
</dbReference>
<evidence type="ECO:0000256" key="9">
    <source>
        <dbReference type="SAM" id="Phobius"/>
    </source>
</evidence>
<feature type="transmembrane region" description="Helical" evidence="9">
    <location>
        <begin position="45"/>
        <end position="63"/>
    </location>
</feature>
<evidence type="ECO:0000256" key="2">
    <source>
        <dbReference type="ARBA" id="ARBA00008034"/>
    </source>
</evidence>
<evidence type="ECO:0000256" key="5">
    <source>
        <dbReference type="ARBA" id="ARBA00022692"/>
    </source>
</evidence>
<feature type="transmembrane region" description="Helical" evidence="9">
    <location>
        <begin position="260"/>
        <end position="286"/>
    </location>
</feature>
<accession>A0ABR4WXJ3</accession>
<protein>
    <submittedName>
        <fullName evidence="10">ABC transporter</fullName>
    </submittedName>
</protein>